<dbReference type="CDD" id="cd05007">
    <property type="entry name" value="SIS_Etherase"/>
    <property type="match status" value="1"/>
</dbReference>
<dbReference type="NCBIfam" id="NF003915">
    <property type="entry name" value="PRK05441.1"/>
    <property type="match status" value="1"/>
</dbReference>
<dbReference type="EMBL" id="UINC01001306">
    <property type="protein sequence ID" value="SUZ77175.1"/>
    <property type="molecule type" value="Genomic_DNA"/>
</dbReference>
<dbReference type="PANTHER" id="PTHR10088">
    <property type="entry name" value="GLUCOKINASE REGULATORY PROTEIN"/>
    <property type="match status" value="1"/>
</dbReference>
<keyword evidence="1" id="KW-0456">Lyase</keyword>
<dbReference type="Pfam" id="PF20741">
    <property type="entry name" value="GKRP-like_C"/>
    <property type="match status" value="1"/>
</dbReference>
<dbReference type="Pfam" id="PF22645">
    <property type="entry name" value="GKRP_SIS_N"/>
    <property type="match status" value="1"/>
</dbReference>
<dbReference type="InterPro" id="IPR046348">
    <property type="entry name" value="SIS_dom_sf"/>
</dbReference>
<dbReference type="HAMAP" id="MF_00068">
    <property type="entry name" value="MurQ"/>
    <property type="match status" value="1"/>
</dbReference>
<dbReference type="PROSITE" id="PS51464">
    <property type="entry name" value="SIS"/>
    <property type="match status" value="1"/>
</dbReference>
<evidence type="ECO:0000259" key="3">
    <source>
        <dbReference type="PROSITE" id="PS51464"/>
    </source>
</evidence>
<dbReference type="PANTHER" id="PTHR10088:SF4">
    <property type="entry name" value="GLUCOKINASE REGULATORY PROTEIN"/>
    <property type="match status" value="1"/>
</dbReference>
<dbReference type="NCBIfam" id="NF009222">
    <property type="entry name" value="PRK12570.1"/>
    <property type="match status" value="1"/>
</dbReference>
<dbReference type="GO" id="GO:0097367">
    <property type="term" value="F:carbohydrate derivative binding"/>
    <property type="evidence" value="ECO:0007669"/>
    <property type="project" value="InterPro"/>
</dbReference>
<dbReference type="Gene3D" id="3.40.50.10490">
    <property type="entry name" value="Glucose-6-phosphate isomerase like protein, domain 1"/>
    <property type="match status" value="1"/>
</dbReference>
<proteinExistence type="inferred from homology"/>
<dbReference type="FunFam" id="3.40.50.10490:FF:000014">
    <property type="entry name" value="N-acetylmuramic acid 6-phosphate etherase"/>
    <property type="match status" value="1"/>
</dbReference>
<dbReference type="GO" id="GO:0009254">
    <property type="term" value="P:peptidoglycan turnover"/>
    <property type="evidence" value="ECO:0007669"/>
    <property type="project" value="TreeGrafter"/>
</dbReference>
<dbReference type="InterPro" id="IPR040190">
    <property type="entry name" value="MURQ/GCKR"/>
</dbReference>
<dbReference type="Gene3D" id="1.10.8.1080">
    <property type="match status" value="1"/>
</dbReference>
<dbReference type="AlphaFoldDB" id="A0A381QCX9"/>
<dbReference type="NCBIfam" id="TIGR00274">
    <property type="entry name" value="N-acetylmuramic acid 6-phosphate etherase"/>
    <property type="match status" value="1"/>
</dbReference>
<dbReference type="InterPro" id="IPR001347">
    <property type="entry name" value="SIS_dom"/>
</dbReference>
<keyword evidence="2" id="KW-0119">Carbohydrate metabolism</keyword>
<dbReference type="SUPFAM" id="SSF53697">
    <property type="entry name" value="SIS domain"/>
    <property type="match status" value="1"/>
</dbReference>
<reference evidence="4" key="1">
    <citation type="submission" date="2018-05" db="EMBL/GenBank/DDBJ databases">
        <authorList>
            <person name="Lanie J.A."/>
            <person name="Ng W.-L."/>
            <person name="Kazmierczak K.M."/>
            <person name="Andrzejewski T.M."/>
            <person name="Davidsen T.M."/>
            <person name="Wayne K.J."/>
            <person name="Tettelin H."/>
            <person name="Glass J.I."/>
            <person name="Rusch D."/>
            <person name="Podicherti R."/>
            <person name="Tsui H.-C.T."/>
            <person name="Winkler M.E."/>
        </authorList>
    </citation>
    <scope>NUCLEOTIDE SEQUENCE</scope>
</reference>
<feature type="domain" description="SIS" evidence="3">
    <location>
        <begin position="35"/>
        <end position="198"/>
    </location>
</feature>
<evidence type="ECO:0000256" key="1">
    <source>
        <dbReference type="ARBA" id="ARBA00023239"/>
    </source>
</evidence>
<dbReference type="GO" id="GO:0016803">
    <property type="term" value="F:ether hydrolase activity"/>
    <property type="evidence" value="ECO:0007669"/>
    <property type="project" value="TreeGrafter"/>
</dbReference>
<evidence type="ECO:0000256" key="2">
    <source>
        <dbReference type="ARBA" id="ARBA00023277"/>
    </source>
</evidence>
<dbReference type="InterPro" id="IPR005488">
    <property type="entry name" value="Etherase_MurQ"/>
</dbReference>
<dbReference type="GO" id="GO:0016835">
    <property type="term" value="F:carbon-oxygen lyase activity"/>
    <property type="evidence" value="ECO:0007669"/>
    <property type="project" value="InterPro"/>
</dbReference>
<organism evidence="4">
    <name type="scientific">marine metagenome</name>
    <dbReference type="NCBI Taxonomy" id="408172"/>
    <lineage>
        <taxon>unclassified sequences</taxon>
        <taxon>metagenomes</taxon>
        <taxon>ecological metagenomes</taxon>
    </lineage>
</organism>
<sequence>MSALEIVQAMNSEDKNVAETVKLALPEIADAVNLIADRLFQGGRLIYVGAGTSGRLGVMDASECPPTFGVSPELIQGLIAGGVSALTDEIEGAEDDSIAGESVMKNTGVNRKDVVLGLSASGRTPFVLAAMEYANQQCSARIGLACEMNSALLKNVDVAICVPVGPEILYGSTRLKAGTAQKMILNMLSTAVMVKLGRVYKNHMVDLQVSNIKLVRRAEVIVAELGEVSQETAVKLLKETGNNVKTAIVMAKRNINELEAEKNLKAVDGILSKIL</sequence>
<evidence type="ECO:0000313" key="4">
    <source>
        <dbReference type="EMBL" id="SUZ77175.1"/>
    </source>
</evidence>
<protein>
    <recommendedName>
        <fullName evidence="3">SIS domain-containing protein</fullName>
    </recommendedName>
</protein>
<dbReference type="GO" id="GO:0046348">
    <property type="term" value="P:amino sugar catabolic process"/>
    <property type="evidence" value="ECO:0007669"/>
    <property type="project" value="InterPro"/>
</dbReference>
<name>A0A381QCX9_9ZZZZ</name>
<gene>
    <name evidence="4" type="ORF">METZ01_LOCUS30029</name>
</gene>
<accession>A0A381QCX9</accession>